<evidence type="ECO:0000256" key="1">
    <source>
        <dbReference type="SAM" id="MobiDB-lite"/>
    </source>
</evidence>
<dbReference type="EMBL" id="JAUJYO010000020">
    <property type="protein sequence ID" value="KAK1286761.1"/>
    <property type="molecule type" value="Genomic_DNA"/>
</dbReference>
<protein>
    <submittedName>
        <fullName evidence="2">Plastid division protein PDV1</fullName>
    </submittedName>
</protein>
<proteinExistence type="predicted"/>
<dbReference type="GO" id="GO:0010020">
    <property type="term" value="P:chloroplast fission"/>
    <property type="evidence" value="ECO:0007669"/>
    <property type="project" value="InterPro"/>
</dbReference>
<sequence length="284" mass="31700">MRWEMEVEEVEAVMEKIWELHDKISDAIHSISRSYFLSSIKSLNRSSTPPPLPTNVFGGSDGDIDDDDDGGGRRQGGFVFVKAEAVADGKAAIKEARSLNAIRTALENLEDQLEFFHTVQLQQRAERDAAIARLEQSRIILAMRLAEHHGKKHKVIEEAIAFIGDIQDANRFVSPETLFEMPRSPSGENREDHQGKRSNALMKMLISRFTLAKNSIKLDRIGGVLGNAALIAVGMLALLQLQQTVLKNDFVYGTPHVQEDFGYRKRDSSESGLLKRLDVMSARG</sequence>
<dbReference type="Proteomes" id="UP001180020">
    <property type="component" value="Unassembled WGS sequence"/>
</dbReference>
<reference evidence="2" key="1">
    <citation type="journal article" date="2023" name="Nat. Commun.">
        <title>Diploid and tetraploid genomes of Acorus and the evolution of monocots.</title>
        <authorList>
            <person name="Ma L."/>
            <person name="Liu K.W."/>
            <person name="Li Z."/>
            <person name="Hsiao Y.Y."/>
            <person name="Qi Y."/>
            <person name="Fu T."/>
            <person name="Tang G.D."/>
            <person name="Zhang D."/>
            <person name="Sun W.H."/>
            <person name="Liu D.K."/>
            <person name="Li Y."/>
            <person name="Chen G.Z."/>
            <person name="Liu X.D."/>
            <person name="Liao X.Y."/>
            <person name="Jiang Y.T."/>
            <person name="Yu X."/>
            <person name="Hao Y."/>
            <person name="Huang J."/>
            <person name="Zhao X.W."/>
            <person name="Ke S."/>
            <person name="Chen Y.Y."/>
            <person name="Wu W.L."/>
            <person name="Hsu J.L."/>
            <person name="Lin Y.F."/>
            <person name="Huang M.D."/>
            <person name="Li C.Y."/>
            <person name="Huang L."/>
            <person name="Wang Z.W."/>
            <person name="Zhao X."/>
            <person name="Zhong W.Y."/>
            <person name="Peng D.H."/>
            <person name="Ahmad S."/>
            <person name="Lan S."/>
            <person name="Zhang J.S."/>
            <person name="Tsai W.C."/>
            <person name="Van de Peer Y."/>
            <person name="Liu Z.J."/>
        </authorList>
    </citation>
    <scope>NUCLEOTIDE SEQUENCE</scope>
    <source>
        <strain evidence="2">CP</strain>
    </source>
</reference>
<evidence type="ECO:0000313" key="3">
    <source>
        <dbReference type="Proteomes" id="UP001180020"/>
    </source>
</evidence>
<name>A0AAV9CD19_ACOCL</name>
<accession>A0AAV9CD19</accession>
<dbReference type="PANTHER" id="PTHR33600:SF4">
    <property type="entry name" value="PLASTID DIVISION PROTEIN PDV1"/>
    <property type="match status" value="1"/>
</dbReference>
<comment type="caution">
    <text evidence="2">The sequence shown here is derived from an EMBL/GenBank/DDBJ whole genome shotgun (WGS) entry which is preliminary data.</text>
</comment>
<evidence type="ECO:0000313" key="2">
    <source>
        <dbReference type="EMBL" id="KAK1286761.1"/>
    </source>
</evidence>
<dbReference type="PANTHER" id="PTHR33600">
    <property type="entry name" value="PLASTID DIVISION PROTEIN PDV2"/>
    <property type="match status" value="1"/>
</dbReference>
<keyword evidence="3" id="KW-1185">Reference proteome</keyword>
<gene>
    <name evidence="2" type="primary">PDV1</name>
    <name evidence="2" type="ORF">QJS10_CPB20g02071</name>
</gene>
<dbReference type="InterPro" id="IPR038939">
    <property type="entry name" value="PDV1/PDV2"/>
</dbReference>
<organism evidence="2 3">
    <name type="scientific">Acorus calamus</name>
    <name type="common">Sweet flag</name>
    <dbReference type="NCBI Taxonomy" id="4465"/>
    <lineage>
        <taxon>Eukaryota</taxon>
        <taxon>Viridiplantae</taxon>
        <taxon>Streptophyta</taxon>
        <taxon>Embryophyta</taxon>
        <taxon>Tracheophyta</taxon>
        <taxon>Spermatophyta</taxon>
        <taxon>Magnoliopsida</taxon>
        <taxon>Liliopsida</taxon>
        <taxon>Acoraceae</taxon>
        <taxon>Acorus</taxon>
    </lineage>
</organism>
<feature type="region of interest" description="Disordered" evidence="1">
    <location>
        <begin position="44"/>
        <end position="69"/>
    </location>
</feature>
<dbReference type="AlphaFoldDB" id="A0AAV9CD19"/>
<reference evidence="2" key="2">
    <citation type="submission" date="2023-06" db="EMBL/GenBank/DDBJ databases">
        <authorList>
            <person name="Ma L."/>
            <person name="Liu K.-W."/>
            <person name="Li Z."/>
            <person name="Hsiao Y.-Y."/>
            <person name="Qi Y."/>
            <person name="Fu T."/>
            <person name="Tang G."/>
            <person name="Zhang D."/>
            <person name="Sun W.-H."/>
            <person name="Liu D.-K."/>
            <person name="Li Y."/>
            <person name="Chen G.-Z."/>
            <person name="Liu X.-D."/>
            <person name="Liao X.-Y."/>
            <person name="Jiang Y.-T."/>
            <person name="Yu X."/>
            <person name="Hao Y."/>
            <person name="Huang J."/>
            <person name="Zhao X.-W."/>
            <person name="Ke S."/>
            <person name="Chen Y.-Y."/>
            <person name="Wu W.-L."/>
            <person name="Hsu J.-L."/>
            <person name="Lin Y.-F."/>
            <person name="Huang M.-D."/>
            <person name="Li C.-Y."/>
            <person name="Huang L."/>
            <person name="Wang Z.-W."/>
            <person name="Zhao X."/>
            <person name="Zhong W.-Y."/>
            <person name="Peng D.-H."/>
            <person name="Ahmad S."/>
            <person name="Lan S."/>
            <person name="Zhang J.-S."/>
            <person name="Tsai W.-C."/>
            <person name="Van De Peer Y."/>
            <person name="Liu Z.-J."/>
        </authorList>
    </citation>
    <scope>NUCLEOTIDE SEQUENCE</scope>
    <source>
        <strain evidence="2">CP</strain>
        <tissue evidence="2">Leaves</tissue>
    </source>
</reference>